<feature type="transmembrane region" description="Helical" evidence="7">
    <location>
        <begin position="91"/>
        <end position="115"/>
    </location>
</feature>
<feature type="transmembrane region" description="Helical" evidence="7">
    <location>
        <begin position="250"/>
        <end position="276"/>
    </location>
</feature>
<dbReference type="AlphaFoldDB" id="A0A075R162"/>
<dbReference type="CDD" id="cd10336">
    <property type="entry name" value="SLC6sbd_Tyt1-Like"/>
    <property type="match status" value="1"/>
</dbReference>
<feature type="transmembrane region" description="Helical" evidence="7">
    <location>
        <begin position="141"/>
        <end position="162"/>
    </location>
</feature>
<organism evidence="8 9">
    <name type="scientific">Brevibacillus laterosporus LMG 15441</name>
    <dbReference type="NCBI Taxonomy" id="1042163"/>
    <lineage>
        <taxon>Bacteria</taxon>
        <taxon>Bacillati</taxon>
        <taxon>Bacillota</taxon>
        <taxon>Bacilli</taxon>
        <taxon>Bacillales</taxon>
        <taxon>Paenibacillaceae</taxon>
        <taxon>Brevibacillus</taxon>
    </lineage>
</organism>
<dbReference type="GO" id="GO:0015293">
    <property type="term" value="F:symporter activity"/>
    <property type="evidence" value="ECO:0007669"/>
    <property type="project" value="UniProtKB-KW"/>
</dbReference>
<keyword evidence="3 6" id="KW-0812">Transmembrane</keyword>
<evidence type="ECO:0000256" key="4">
    <source>
        <dbReference type="ARBA" id="ARBA00022989"/>
    </source>
</evidence>
<dbReference type="InterPro" id="IPR000175">
    <property type="entry name" value="Na/ntran_symport"/>
</dbReference>
<keyword evidence="2 6" id="KW-0813">Transport</keyword>
<evidence type="ECO:0000256" key="5">
    <source>
        <dbReference type="ARBA" id="ARBA00023136"/>
    </source>
</evidence>
<dbReference type="eggNOG" id="COG0733">
    <property type="taxonomic scope" value="Bacteria"/>
</dbReference>
<keyword evidence="5 7" id="KW-0472">Membrane</keyword>
<sequence length="448" mass="49075">MKQTEQWTSKLGFIMAAAGSAIGLGAIWKFPYIAGKSGGGAFFLIFILFTVLIGLPLLIAEFMIGRSTQKQAIQAFKNIAPNTGWHWIGRLGVGTCFILLSFYSVVGGWILIYLFRGITGQIIAPQQNYAALFTETIGNPVWAIVGHFAFMFITIFVVSKGVQNGIEKASKYMLPALFILFLALIIRSLTLDGAMKGVTFFLQPDFSKITSESILFAMGQSFFAISIGISIMITYSSYLNKKESLPRSAITIVGLNLFVSLFAGLAIFPAVFSLGMEPTEGPGLLFIILPSVFSQIPFGSFFLTVFLALFTFATLTSAFSLLETVVSALANGQQERRKKLAWVMGLCIFLVGIPSALSFGIWSDITIFGKNIFDAVDFFSLNILMPLGALLISIFVSFKMEKKILEAEFFVGGNYGKTLFTCWAFLLRFVAPIAIIIVFLNAVGIIQF</sequence>
<dbReference type="KEGG" id="blr:BRLA_c005850"/>
<dbReference type="Pfam" id="PF00209">
    <property type="entry name" value="SNF"/>
    <property type="match status" value="2"/>
</dbReference>
<gene>
    <name evidence="8" type="ORF">BRLA_c005850</name>
</gene>
<reference evidence="8 9" key="1">
    <citation type="journal article" date="2011" name="J. Bacteriol.">
        <title>Genome sequence of Brevibacillus laterosporus LMG 15441, a pathogen of invertebrates.</title>
        <authorList>
            <person name="Djukic M."/>
            <person name="Poehlein A."/>
            <person name="Thurmer A."/>
            <person name="Daniel R."/>
        </authorList>
    </citation>
    <scope>NUCLEOTIDE SEQUENCE [LARGE SCALE GENOMIC DNA]</scope>
    <source>
        <strain evidence="8 9">LMG 15441</strain>
    </source>
</reference>
<evidence type="ECO:0000313" key="9">
    <source>
        <dbReference type="Proteomes" id="UP000005850"/>
    </source>
</evidence>
<feature type="transmembrane region" description="Helical" evidence="7">
    <location>
        <begin position="214"/>
        <end position="238"/>
    </location>
</feature>
<dbReference type="HOGENOM" id="CLU_006855_3_4_9"/>
<evidence type="ECO:0000256" key="1">
    <source>
        <dbReference type="ARBA" id="ARBA00004141"/>
    </source>
</evidence>
<keyword evidence="6" id="KW-0769">Symport</keyword>
<dbReference type="Proteomes" id="UP000005850">
    <property type="component" value="Chromosome"/>
</dbReference>
<feature type="transmembrane region" description="Helical" evidence="7">
    <location>
        <begin position="174"/>
        <end position="194"/>
    </location>
</feature>
<proteinExistence type="inferred from homology"/>
<feature type="transmembrane region" description="Helical" evidence="7">
    <location>
        <begin position="419"/>
        <end position="446"/>
    </location>
</feature>
<dbReference type="RefSeq" id="WP_003335586.1">
    <property type="nucleotide sequence ID" value="NZ_CP007806.1"/>
</dbReference>
<evidence type="ECO:0000256" key="6">
    <source>
        <dbReference type="RuleBase" id="RU003732"/>
    </source>
</evidence>
<protein>
    <recommendedName>
        <fullName evidence="6">Transporter</fullName>
    </recommendedName>
</protein>
<evidence type="ECO:0000256" key="2">
    <source>
        <dbReference type="ARBA" id="ARBA00022448"/>
    </source>
</evidence>
<dbReference type="InterPro" id="IPR047218">
    <property type="entry name" value="YocR/YhdH-like"/>
</dbReference>
<feature type="transmembrane region" description="Helical" evidence="7">
    <location>
        <begin position="40"/>
        <end position="60"/>
    </location>
</feature>
<evidence type="ECO:0000256" key="3">
    <source>
        <dbReference type="ARBA" id="ARBA00022692"/>
    </source>
</evidence>
<dbReference type="PROSITE" id="PS50267">
    <property type="entry name" value="NA_NEUROTRAN_SYMP_3"/>
    <property type="match status" value="1"/>
</dbReference>
<dbReference type="PANTHER" id="PTHR42948">
    <property type="entry name" value="TRANSPORTER"/>
    <property type="match status" value="1"/>
</dbReference>
<feature type="transmembrane region" description="Helical" evidence="7">
    <location>
        <begin position="12"/>
        <end position="34"/>
    </location>
</feature>
<comment type="similarity">
    <text evidence="6">Belongs to the sodium:neurotransmitter symporter (SNF) (TC 2.A.22) family.</text>
</comment>
<keyword evidence="4 7" id="KW-1133">Transmembrane helix</keyword>
<dbReference type="PANTHER" id="PTHR42948:SF1">
    <property type="entry name" value="TRANSPORTER"/>
    <property type="match status" value="1"/>
</dbReference>
<feature type="transmembrane region" description="Helical" evidence="7">
    <location>
        <begin position="378"/>
        <end position="398"/>
    </location>
</feature>
<dbReference type="PROSITE" id="PS00610">
    <property type="entry name" value="NA_NEUROTRAN_SYMP_1"/>
    <property type="match status" value="1"/>
</dbReference>
<keyword evidence="9" id="KW-1185">Reference proteome</keyword>
<dbReference type="NCBIfam" id="NF037979">
    <property type="entry name" value="Na_transp"/>
    <property type="match status" value="1"/>
</dbReference>
<accession>A0A075R162</accession>
<dbReference type="SUPFAM" id="SSF161070">
    <property type="entry name" value="SNF-like"/>
    <property type="match status" value="1"/>
</dbReference>
<evidence type="ECO:0000256" key="7">
    <source>
        <dbReference type="SAM" id="Phobius"/>
    </source>
</evidence>
<feature type="transmembrane region" description="Helical" evidence="7">
    <location>
        <begin position="296"/>
        <end position="319"/>
    </location>
</feature>
<evidence type="ECO:0000313" key="8">
    <source>
        <dbReference type="EMBL" id="AIG24943.1"/>
    </source>
</evidence>
<comment type="subcellular location">
    <subcellularLocation>
        <location evidence="1">Membrane</location>
        <topology evidence="1">Multi-pass membrane protein</topology>
    </subcellularLocation>
</comment>
<dbReference type="PRINTS" id="PR00176">
    <property type="entry name" value="NANEUSMPORT"/>
</dbReference>
<dbReference type="GO" id="GO:0016020">
    <property type="term" value="C:membrane"/>
    <property type="evidence" value="ECO:0007669"/>
    <property type="project" value="UniProtKB-SubCell"/>
</dbReference>
<dbReference type="InterPro" id="IPR037272">
    <property type="entry name" value="SNS_sf"/>
</dbReference>
<dbReference type="EMBL" id="CP007806">
    <property type="protein sequence ID" value="AIG24943.1"/>
    <property type="molecule type" value="Genomic_DNA"/>
</dbReference>
<feature type="transmembrane region" description="Helical" evidence="7">
    <location>
        <begin position="340"/>
        <end position="362"/>
    </location>
</feature>
<name>A0A075R162_BRELA</name>